<evidence type="ECO:0000313" key="2">
    <source>
        <dbReference type="EMBL" id="GLC47825.1"/>
    </source>
</evidence>
<proteinExistence type="predicted"/>
<protein>
    <recommendedName>
        <fullName evidence="4">Transmembrane protein</fullName>
    </recommendedName>
</protein>
<dbReference type="EMBL" id="BRXU01000001">
    <property type="protein sequence ID" value="GLC47825.1"/>
    <property type="molecule type" value="Genomic_DNA"/>
</dbReference>
<keyword evidence="1" id="KW-0472">Membrane</keyword>
<comment type="caution">
    <text evidence="2">The sequence shown here is derived from an EMBL/GenBank/DDBJ whole genome shotgun (WGS) entry which is preliminary data.</text>
</comment>
<feature type="transmembrane region" description="Helical" evidence="1">
    <location>
        <begin position="63"/>
        <end position="82"/>
    </location>
</feature>
<organism evidence="2 3">
    <name type="scientific">Pleodorina starrii</name>
    <dbReference type="NCBI Taxonomy" id="330485"/>
    <lineage>
        <taxon>Eukaryota</taxon>
        <taxon>Viridiplantae</taxon>
        <taxon>Chlorophyta</taxon>
        <taxon>core chlorophytes</taxon>
        <taxon>Chlorophyceae</taxon>
        <taxon>CS clade</taxon>
        <taxon>Chlamydomonadales</taxon>
        <taxon>Volvocaceae</taxon>
        <taxon>Pleodorina</taxon>
    </lineage>
</organism>
<evidence type="ECO:0008006" key="4">
    <source>
        <dbReference type="Google" id="ProtNLM"/>
    </source>
</evidence>
<keyword evidence="1" id="KW-0812">Transmembrane</keyword>
<reference evidence="2 3" key="1">
    <citation type="journal article" date="2023" name="Commun. Biol.">
        <title>Reorganization of the ancestral sex-determining regions during the evolution of trioecy in Pleodorina starrii.</title>
        <authorList>
            <person name="Takahashi K."/>
            <person name="Suzuki S."/>
            <person name="Kawai-Toyooka H."/>
            <person name="Yamamoto K."/>
            <person name="Hamaji T."/>
            <person name="Ootsuki R."/>
            <person name="Yamaguchi H."/>
            <person name="Kawachi M."/>
            <person name="Higashiyama T."/>
            <person name="Nozaki H."/>
        </authorList>
    </citation>
    <scope>NUCLEOTIDE SEQUENCE [LARGE SCALE GENOMIC DNA]</scope>
    <source>
        <strain evidence="2 3">NIES-4479</strain>
    </source>
</reference>
<evidence type="ECO:0000313" key="3">
    <source>
        <dbReference type="Proteomes" id="UP001165080"/>
    </source>
</evidence>
<feature type="transmembrane region" description="Helical" evidence="1">
    <location>
        <begin position="94"/>
        <end position="114"/>
    </location>
</feature>
<keyword evidence="1" id="KW-1133">Transmembrane helix</keyword>
<sequence>MGCLSSLCRKIFLGLLSLAKVAISIAIVCIVTIHLYHVQVKNSKVRIGCLMMGSVKGDSVCEYTYAVCGLSMVLSLVTSLLLCITCNLCGLGDWFEFGIGAVQTAWWVIASIIISKNVRDSNAYEFADGSKLPKEGWRNSVAVLAWINSGIAAVMALIFLFQACKCLKNACSCCCGDDDDDKFNRV</sequence>
<gene>
    <name evidence="2" type="primary">PLEST000594</name>
    <name evidence="2" type="ORF">PLESTB_000029800</name>
</gene>
<feature type="transmembrane region" description="Helical" evidence="1">
    <location>
        <begin position="141"/>
        <end position="161"/>
    </location>
</feature>
<name>A0A9W6B9U4_9CHLO</name>
<keyword evidence="3" id="KW-1185">Reference proteome</keyword>
<dbReference type="Proteomes" id="UP001165080">
    <property type="component" value="Unassembled WGS sequence"/>
</dbReference>
<dbReference type="OrthoDB" id="539485at2759"/>
<dbReference type="AlphaFoldDB" id="A0A9W6B9U4"/>
<accession>A0A9W6B9U4</accession>
<feature type="transmembrane region" description="Helical" evidence="1">
    <location>
        <begin position="12"/>
        <end position="36"/>
    </location>
</feature>
<evidence type="ECO:0000256" key="1">
    <source>
        <dbReference type="SAM" id="Phobius"/>
    </source>
</evidence>